<keyword evidence="10" id="KW-1185">Reference proteome</keyword>
<dbReference type="PANTHER" id="PTHR30589">
    <property type="entry name" value="PROLIPOPROTEIN DIACYLGLYCERYL TRANSFERASE"/>
    <property type="match status" value="1"/>
</dbReference>
<dbReference type="RefSeq" id="WP_405311225.1">
    <property type="nucleotide sequence ID" value="NZ_CP088155.1"/>
</dbReference>
<keyword evidence="5 7" id="KW-1133">Transmembrane helix</keyword>
<feature type="transmembrane region" description="Helical" evidence="7">
    <location>
        <begin position="176"/>
        <end position="197"/>
    </location>
</feature>
<keyword evidence="3 7" id="KW-0808">Transferase</keyword>
<organism evidence="9 10">
    <name type="scientific">Metamycoplasma faucium</name>
    <dbReference type="NCBI Taxonomy" id="56142"/>
    <lineage>
        <taxon>Bacteria</taxon>
        <taxon>Bacillati</taxon>
        <taxon>Mycoplasmatota</taxon>
        <taxon>Mycoplasmoidales</taxon>
        <taxon>Metamycoplasmataceae</taxon>
        <taxon>Metamycoplasma</taxon>
    </lineage>
</organism>
<gene>
    <name evidence="7 9" type="primary">lgt</name>
    <name evidence="9" type="ORF">LQ356_02275</name>
</gene>
<dbReference type="HAMAP" id="MF_01147">
    <property type="entry name" value="Lgt"/>
    <property type="match status" value="1"/>
</dbReference>
<keyword evidence="8" id="KW-0175">Coiled coil</keyword>
<comment type="function">
    <text evidence="7">Catalyzes the transfer of the diacylglyceryl group from phosphatidylglycerol to the sulfhydryl group of the N-terminal cysteine of a prolipoprotein, the first step in the formation of mature lipoproteins.</text>
</comment>
<protein>
    <recommendedName>
        <fullName evidence="7">Phosphatidylglycerol--prolipoprotein diacylglyceryl transferase</fullName>
        <ecNumber evidence="7">2.5.1.145</ecNumber>
    </recommendedName>
</protein>
<evidence type="ECO:0000256" key="7">
    <source>
        <dbReference type="HAMAP-Rule" id="MF_01147"/>
    </source>
</evidence>
<evidence type="ECO:0000256" key="5">
    <source>
        <dbReference type="ARBA" id="ARBA00022989"/>
    </source>
</evidence>
<proteinExistence type="inferred from homology"/>
<feature type="transmembrane region" description="Helical" evidence="7">
    <location>
        <begin position="14"/>
        <end position="36"/>
    </location>
</feature>
<reference evidence="9" key="1">
    <citation type="submission" date="2021-11" db="EMBL/GenBank/DDBJ databases">
        <title>The first genome sequence of unculturable Mycoplasma faucium obtained by de novo assembly of metagenomic reads.</title>
        <authorList>
            <person name="Sabat A.J."/>
            <person name="Bathoorn E."/>
            <person name="Akkerboom V."/>
            <person name="Friedrich A.W."/>
        </authorList>
    </citation>
    <scope>NUCLEOTIDE SEQUENCE [LARGE SCALE GENOMIC DNA]</scope>
    <source>
        <strain evidence="9">UMCG-MFM1</strain>
    </source>
</reference>
<comment type="pathway">
    <text evidence="7">Protein modification; lipoprotein biosynthesis (diacylglyceryl transfer).</text>
</comment>
<name>A0ABZ2TKP4_9BACT</name>
<feature type="binding site" evidence="7">
    <location>
        <position position="136"/>
    </location>
    <ligand>
        <name>a 1,2-diacyl-sn-glycero-3-phospho-(1'-sn-glycerol)</name>
        <dbReference type="ChEBI" id="CHEBI:64716"/>
    </ligand>
</feature>
<dbReference type="GO" id="GO:0008961">
    <property type="term" value="F:phosphatidylglycerol-prolipoprotein diacylglyceryl transferase activity"/>
    <property type="evidence" value="ECO:0007669"/>
    <property type="project" value="UniProtKB-EC"/>
</dbReference>
<keyword evidence="6 7" id="KW-0472">Membrane</keyword>
<evidence type="ECO:0000256" key="4">
    <source>
        <dbReference type="ARBA" id="ARBA00022692"/>
    </source>
</evidence>
<dbReference type="PROSITE" id="PS01311">
    <property type="entry name" value="LGT"/>
    <property type="match status" value="1"/>
</dbReference>
<evidence type="ECO:0000313" key="10">
    <source>
        <dbReference type="Proteomes" id="UP001622612"/>
    </source>
</evidence>
<sequence>MKDWSGVQLKVGPFYVYSLTMMIGMMAAILTVWYFWKREKYALETLGILVFIALPTALVGARIVFIIQQMIDKQWSTVKRFWAIWEGGLSIHGGVITSTICCVLFLLFSKQGKKISIRKAMTIILPAVLIGQAIGRWGNFANHEIYGGIMSENSLAFRILSPLIRQHMYIGGKYRLPLFLYESIANLVAYVIIVWILNLYNWLRPGTTGGIYVLYYGIIRLGMEPLRDGSYTIYKVIASLYIVTGIAMIVLFEFVMKLNFNVYKIPLTKFEKLTNTFYFIVYEEKNRALLENEEWEENKKKSKKNKKNKEIKINNKNIEVLV</sequence>
<feature type="transmembrane region" description="Helical" evidence="7">
    <location>
        <begin position="91"/>
        <end position="108"/>
    </location>
</feature>
<evidence type="ECO:0000256" key="1">
    <source>
        <dbReference type="ARBA" id="ARBA00007150"/>
    </source>
</evidence>
<accession>A0ABZ2TKP4</accession>
<evidence type="ECO:0000256" key="2">
    <source>
        <dbReference type="ARBA" id="ARBA00022475"/>
    </source>
</evidence>
<dbReference type="PANTHER" id="PTHR30589:SF0">
    <property type="entry name" value="PHOSPHATIDYLGLYCEROL--PROLIPOPROTEIN DIACYLGLYCERYL TRANSFERASE"/>
    <property type="match status" value="1"/>
</dbReference>
<evidence type="ECO:0000256" key="8">
    <source>
        <dbReference type="SAM" id="Coils"/>
    </source>
</evidence>
<dbReference type="Proteomes" id="UP001622612">
    <property type="component" value="Chromosome"/>
</dbReference>
<dbReference type="Pfam" id="PF01790">
    <property type="entry name" value="LGT"/>
    <property type="match status" value="1"/>
</dbReference>
<evidence type="ECO:0000313" key="9">
    <source>
        <dbReference type="EMBL" id="WYM97027.1"/>
    </source>
</evidence>
<feature type="transmembrane region" description="Helical" evidence="7">
    <location>
        <begin position="48"/>
        <end position="71"/>
    </location>
</feature>
<dbReference type="NCBIfam" id="TIGR00544">
    <property type="entry name" value="lgt"/>
    <property type="match status" value="1"/>
</dbReference>
<dbReference type="EMBL" id="CP088155">
    <property type="protein sequence ID" value="WYM97027.1"/>
    <property type="molecule type" value="Genomic_DNA"/>
</dbReference>
<evidence type="ECO:0000256" key="6">
    <source>
        <dbReference type="ARBA" id="ARBA00023136"/>
    </source>
</evidence>
<comment type="similarity">
    <text evidence="1 7">Belongs to the Lgt family.</text>
</comment>
<dbReference type="InterPro" id="IPR001640">
    <property type="entry name" value="Lgt"/>
</dbReference>
<keyword evidence="4 7" id="KW-0812">Transmembrane</keyword>
<feature type="coiled-coil region" evidence="8">
    <location>
        <begin position="285"/>
        <end position="319"/>
    </location>
</feature>
<dbReference type="EC" id="2.5.1.145" evidence="7"/>
<feature type="transmembrane region" description="Helical" evidence="7">
    <location>
        <begin position="233"/>
        <end position="255"/>
    </location>
</feature>
<evidence type="ECO:0000256" key="3">
    <source>
        <dbReference type="ARBA" id="ARBA00022679"/>
    </source>
</evidence>
<keyword evidence="2 7" id="KW-1003">Cell membrane</keyword>
<comment type="catalytic activity">
    <reaction evidence="7">
        <text>L-cysteinyl-[prolipoprotein] + a 1,2-diacyl-sn-glycero-3-phospho-(1'-sn-glycerol) = an S-1,2-diacyl-sn-glyceryl-L-cysteinyl-[prolipoprotein] + sn-glycerol 1-phosphate + H(+)</text>
        <dbReference type="Rhea" id="RHEA:56712"/>
        <dbReference type="Rhea" id="RHEA-COMP:14679"/>
        <dbReference type="Rhea" id="RHEA-COMP:14680"/>
        <dbReference type="ChEBI" id="CHEBI:15378"/>
        <dbReference type="ChEBI" id="CHEBI:29950"/>
        <dbReference type="ChEBI" id="CHEBI:57685"/>
        <dbReference type="ChEBI" id="CHEBI:64716"/>
        <dbReference type="ChEBI" id="CHEBI:140658"/>
        <dbReference type="EC" id="2.5.1.145"/>
    </reaction>
</comment>
<comment type="subcellular location">
    <subcellularLocation>
        <location evidence="7">Cell membrane</location>
        <topology evidence="7">Multi-pass membrane protein</topology>
    </subcellularLocation>
</comment>